<dbReference type="RefSeq" id="WP_208240788.1">
    <property type="nucleotide sequence ID" value="NZ_BAAAQU010000001.1"/>
</dbReference>
<comment type="similarity">
    <text evidence="2">Belongs to the binding-protein-dependent transport system permease family. FecCD subfamily.</text>
</comment>
<dbReference type="EMBL" id="JAGFBF010000006">
    <property type="protein sequence ID" value="MBO2991058.1"/>
    <property type="molecule type" value="Genomic_DNA"/>
</dbReference>
<reference evidence="9" key="1">
    <citation type="submission" date="2021-03" db="EMBL/GenBank/DDBJ databases">
        <title>Leucobacter chromiisoli sp. nov., isolated from chromium-containing soil of chemical plant.</title>
        <authorList>
            <person name="Xu Z."/>
        </authorList>
    </citation>
    <scope>NUCLEOTIDE SEQUENCE</scope>
    <source>
        <strain evidence="9">K 70/01</strain>
    </source>
</reference>
<dbReference type="Proteomes" id="UP000668403">
    <property type="component" value="Unassembled WGS sequence"/>
</dbReference>
<accession>A0A939QJA0</accession>
<evidence type="ECO:0000256" key="5">
    <source>
        <dbReference type="ARBA" id="ARBA00022692"/>
    </source>
</evidence>
<dbReference type="PANTHER" id="PTHR30472">
    <property type="entry name" value="FERRIC ENTEROBACTIN TRANSPORT SYSTEM PERMEASE PROTEIN"/>
    <property type="match status" value="1"/>
</dbReference>
<proteinExistence type="inferred from homology"/>
<evidence type="ECO:0000256" key="8">
    <source>
        <dbReference type="SAM" id="Phobius"/>
    </source>
</evidence>
<evidence type="ECO:0000256" key="6">
    <source>
        <dbReference type="ARBA" id="ARBA00022989"/>
    </source>
</evidence>
<evidence type="ECO:0000256" key="2">
    <source>
        <dbReference type="ARBA" id="ARBA00007935"/>
    </source>
</evidence>
<evidence type="ECO:0000256" key="4">
    <source>
        <dbReference type="ARBA" id="ARBA00022475"/>
    </source>
</evidence>
<feature type="transmembrane region" description="Helical" evidence="8">
    <location>
        <begin position="89"/>
        <end position="108"/>
    </location>
</feature>
<protein>
    <submittedName>
        <fullName evidence="9">Iron ABC transporter permease</fullName>
    </submittedName>
</protein>
<sequence length="331" mass="33246">MSRAARSGWFIAGLALLVALCAASVSLGVRDVSFGDIVAALSGQADTVGEAAVVKRLPRTVLAILVGAALALSGAALQAITRNPLADPGILGISAGSSFFVVLGITLFQLSRPYSVMGVAIAGAAVAAVLVYLIGSAGRGGATPLKLALSGAAMSAALVSLTSAAILPRVDAAQSFQSWQVGGVGGGTWDRIATVAPVLAVGALICFVCARGMNSLALGDDLAVGLGEHVGRTRALAGVGAVVLCGAATAIAGPIGFVGLIIPHLCRLLFGPDHRWLLPFSALAGASLLVAADVVGRVVARPDEIQVGIITAIIGAPVFIWIVRRQRVREL</sequence>
<dbReference type="Gene3D" id="1.10.3470.10">
    <property type="entry name" value="ABC transporter involved in vitamin B12 uptake, BtuC"/>
    <property type="match status" value="1"/>
</dbReference>
<gene>
    <name evidence="9" type="ORF">J4H85_13745</name>
</gene>
<dbReference type="PANTHER" id="PTHR30472:SF1">
    <property type="entry name" value="FE(3+) DICITRATE TRANSPORT SYSTEM PERMEASE PROTEIN FECC-RELATED"/>
    <property type="match status" value="1"/>
</dbReference>
<dbReference type="CDD" id="cd06550">
    <property type="entry name" value="TM_ABC_iron-siderophores_like"/>
    <property type="match status" value="1"/>
</dbReference>
<keyword evidence="4" id="KW-1003">Cell membrane</keyword>
<feature type="transmembrane region" description="Helical" evidence="8">
    <location>
        <begin position="60"/>
        <end position="77"/>
    </location>
</feature>
<comment type="subcellular location">
    <subcellularLocation>
        <location evidence="1">Cell membrane</location>
        <topology evidence="1">Multi-pass membrane protein</topology>
    </subcellularLocation>
</comment>
<feature type="transmembrane region" description="Helical" evidence="8">
    <location>
        <begin position="235"/>
        <end position="265"/>
    </location>
</feature>
<evidence type="ECO:0000313" key="9">
    <source>
        <dbReference type="EMBL" id="MBO2991058.1"/>
    </source>
</evidence>
<name>A0A939QJA0_9MICO</name>
<dbReference type="InterPro" id="IPR000522">
    <property type="entry name" value="ABC_transptr_permease_BtuC"/>
</dbReference>
<keyword evidence="5 8" id="KW-0812">Transmembrane</keyword>
<dbReference type="SUPFAM" id="SSF81345">
    <property type="entry name" value="ABC transporter involved in vitamin B12 uptake, BtuC"/>
    <property type="match status" value="1"/>
</dbReference>
<comment type="caution">
    <text evidence="9">The sequence shown here is derived from an EMBL/GenBank/DDBJ whole genome shotgun (WGS) entry which is preliminary data.</text>
</comment>
<keyword evidence="10" id="KW-1185">Reference proteome</keyword>
<dbReference type="AlphaFoldDB" id="A0A939QJA0"/>
<dbReference type="Pfam" id="PF01032">
    <property type="entry name" value="FecCD"/>
    <property type="match status" value="1"/>
</dbReference>
<keyword evidence="7 8" id="KW-0472">Membrane</keyword>
<dbReference type="FunFam" id="1.10.3470.10:FF:000001">
    <property type="entry name" value="Vitamin B12 ABC transporter permease BtuC"/>
    <property type="match status" value="1"/>
</dbReference>
<evidence type="ECO:0000313" key="10">
    <source>
        <dbReference type="Proteomes" id="UP000668403"/>
    </source>
</evidence>
<evidence type="ECO:0000256" key="3">
    <source>
        <dbReference type="ARBA" id="ARBA00022448"/>
    </source>
</evidence>
<feature type="transmembrane region" description="Helical" evidence="8">
    <location>
        <begin position="114"/>
        <end position="135"/>
    </location>
</feature>
<keyword evidence="3" id="KW-0813">Transport</keyword>
<evidence type="ECO:0000256" key="1">
    <source>
        <dbReference type="ARBA" id="ARBA00004651"/>
    </source>
</evidence>
<organism evidence="9 10">
    <name type="scientific">Leucobacter tardus</name>
    <dbReference type="NCBI Taxonomy" id="501483"/>
    <lineage>
        <taxon>Bacteria</taxon>
        <taxon>Bacillati</taxon>
        <taxon>Actinomycetota</taxon>
        <taxon>Actinomycetes</taxon>
        <taxon>Micrococcales</taxon>
        <taxon>Microbacteriaceae</taxon>
        <taxon>Leucobacter</taxon>
    </lineage>
</organism>
<keyword evidence="6 8" id="KW-1133">Transmembrane helix</keyword>
<feature type="transmembrane region" description="Helical" evidence="8">
    <location>
        <begin position="277"/>
        <end position="299"/>
    </location>
</feature>
<feature type="transmembrane region" description="Helical" evidence="8">
    <location>
        <begin position="147"/>
        <end position="167"/>
    </location>
</feature>
<feature type="transmembrane region" description="Helical" evidence="8">
    <location>
        <begin position="305"/>
        <end position="323"/>
    </location>
</feature>
<dbReference type="GO" id="GO:0022857">
    <property type="term" value="F:transmembrane transporter activity"/>
    <property type="evidence" value="ECO:0007669"/>
    <property type="project" value="InterPro"/>
</dbReference>
<evidence type="ECO:0000256" key="7">
    <source>
        <dbReference type="ARBA" id="ARBA00023136"/>
    </source>
</evidence>
<dbReference type="GO" id="GO:0005886">
    <property type="term" value="C:plasma membrane"/>
    <property type="evidence" value="ECO:0007669"/>
    <property type="project" value="UniProtKB-SubCell"/>
</dbReference>
<dbReference type="GO" id="GO:0033214">
    <property type="term" value="P:siderophore-iron import into cell"/>
    <property type="evidence" value="ECO:0007669"/>
    <property type="project" value="TreeGrafter"/>
</dbReference>
<dbReference type="InterPro" id="IPR037294">
    <property type="entry name" value="ABC_BtuC-like"/>
</dbReference>